<feature type="compositionally biased region" description="Low complexity" evidence="1">
    <location>
        <begin position="42"/>
        <end position="65"/>
    </location>
</feature>
<keyword evidence="3" id="KW-1185">Reference proteome</keyword>
<feature type="region of interest" description="Disordered" evidence="1">
    <location>
        <begin position="35"/>
        <end position="65"/>
    </location>
</feature>
<comment type="caution">
    <text evidence="2">The sequence shown here is derived from an EMBL/GenBank/DDBJ whole genome shotgun (WGS) entry which is preliminary data.</text>
</comment>
<name>A0ABW6YBB7_9ACTN</name>
<dbReference type="RefSeq" id="WP_391934453.1">
    <property type="nucleotide sequence ID" value="NZ_JBIBSM010000006.1"/>
</dbReference>
<dbReference type="Proteomes" id="UP001603013">
    <property type="component" value="Unassembled WGS sequence"/>
</dbReference>
<evidence type="ECO:0000313" key="3">
    <source>
        <dbReference type="Proteomes" id="UP001603013"/>
    </source>
</evidence>
<sequence>MINTNALACDLRKTVNQSVRDHEVSLLLSNIIGGQGKGPLESSAPPSTPAQATSSASSASAPGLA</sequence>
<evidence type="ECO:0000313" key="2">
    <source>
        <dbReference type="EMBL" id="MFF8277117.1"/>
    </source>
</evidence>
<proteinExistence type="predicted"/>
<evidence type="ECO:0000256" key="1">
    <source>
        <dbReference type="SAM" id="MobiDB-lite"/>
    </source>
</evidence>
<dbReference type="EMBL" id="JBIBSM010000006">
    <property type="protein sequence ID" value="MFF8277117.1"/>
    <property type="molecule type" value="Genomic_DNA"/>
</dbReference>
<organism evidence="2 3">
    <name type="scientific">Streptomyces lateritius</name>
    <dbReference type="NCBI Taxonomy" id="67313"/>
    <lineage>
        <taxon>Bacteria</taxon>
        <taxon>Bacillati</taxon>
        <taxon>Actinomycetota</taxon>
        <taxon>Actinomycetes</taxon>
        <taxon>Kitasatosporales</taxon>
        <taxon>Streptomycetaceae</taxon>
        <taxon>Streptomyces</taxon>
    </lineage>
</organism>
<accession>A0ABW6YBB7</accession>
<reference evidence="2 3" key="1">
    <citation type="submission" date="2024-10" db="EMBL/GenBank/DDBJ databases">
        <title>The Natural Products Discovery Center: Release of the First 8490 Sequenced Strains for Exploring Actinobacteria Biosynthetic Diversity.</title>
        <authorList>
            <person name="Kalkreuter E."/>
            <person name="Kautsar S.A."/>
            <person name="Yang D."/>
            <person name="Bader C.D."/>
            <person name="Teijaro C.N."/>
            <person name="Fluegel L."/>
            <person name="Davis C.M."/>
            <person name="Simpson J.R."/>
            <person name="Lauterbach L."/>
            <person name="Steele A.D."/>
            <person name="Gui C."/>
            <person name="Meng S."/>
            <person name="Li G."/>
            <person name="Viehrig K."/>
            <person name="Ye F."/>
            <person name="Su P."/>
            <person name="Kiefer A.F."/>
            <person name="Nichols A."/>
            <person name="Cepeda A.J."/>
            <person name="Yan W."/>
            <person name="Fan B."/>
            <person name="Jiang Y."/>
            <person name="Adhikari A."/>
            <person name="Zheng C.-J."/>
            <person name="Schuster L."/>
            <person name="Cowan T.M."/>
            <person name="Smanski M.J."/>
            <person name="Chevrette M.G."/>
            <person name="De Carvalho L.P.S."/>
            <person name="Shen B."/>
        </authorList>
    </citation>
    <scope>NUCLEOTIDE SEQUENCE [LARGE SCALE GENOMIC DNA]</scope>
    <source>
        <strain evidence="2 3">NPDC015755</strain>
    </source>
</reference>
<gene>
    <name evidence="2" type="ORF">ACF05T_13575</name>
</gene>
<protein>
    <submittedName>
        <fullName evidence="2">Uncharacterized protein</fullName>
    </submittedName>
</protein>